<keyword evidence="3" id="KW-1185">Reference proteome</keyword>
<dbReference type="Proteomes" id="UP000070427">
    <property type="component" value="Unassembled WGS sequence"/>
</dbReference>
<feature type="transmembrane region" description="Helical" evidence="1">
    <location>
        <begin position="16"/>
        <end position="40"/>
    </location>
</feature>
<feature type="transmembrane region" description="Helical" evidence="1">
    <location>
        <begin position="137"/>
        <end position="157"/>
    </location>
</feature>
<dbReference type="PIRSF" id="PIRSF038973">
    <property type="entry name" value="SpoIIM"/>
    <property type="match status" value="1"/>
</dbReference>
<evidence type="ECO:0000313" key="3">
    <source>
        <dbReference type="Proteomes" id="UP000070427"/>
    </source>
</evidence>
<proteinExistence type="predicted"/>
<keyword evidence="1" id="KW-0812">Transmembrane</keyword>
<dbReference type="NCBIfam" id="TIGR02831">
    <property type="entry name" value="spo_II_M"/>
    <property type="match status" value="1"/>
</dbReference>
<keyword evidence="1" id="KW-0472">Membrane</keyword>
<dbReference type="InParanoid" id="A0A140LC67"/>
<name>A0A140LC67_9FIRM</name>
<dbReference type="InterPro" id="IPR002798">
    <property type="entry name" value="SpoIIM-like"/>
</dbReference>
<sequence>MNYFILKIANYMKQNIGYYLLVVLILVSGIVLGSFSVGLLSDAQKQELLNYVELFFSNVRNVNIDSSVVFYTSVLNNLKTALVISLAGLFVISFPLIPAVIFFRGYILGFTVGFLASEFGIKGCIFAAFSILPQNIIIIPVILSIGVTGICFAAAVIKNRKRMDKREYLNMTASYVLLNLGFCLFLILAGLIEGYISPVFIKLFSTYI</sequence>
<dbReference type="OrthoDB" id="1707382at2"/>
<dbReference type="AlphaFoldDB" id="A0A140LC67"/>
<accession>A0A140LC67</accession>
<organism evidence="2 3">
    <name type="scientific">Fervidicola ferrireducens</name>
    <dbReference type="NCBI Taxonomy" id="520764"/>
    <lineage>
        <taxon>Bacteria</taxon>
        <taxon>Bacillati</taxon>
        <taxon>Bacillota</taxon>
        <taxon>Clostridia</taxon>
        <taxon>Thermosediminibacterales</taxon>
        <taxon>Thermosediminibacteraceae</taxon>
        <taxon>Fervidicola</taxon>
    </lineage>
</organism>
<dbReference type="STRING" id="520764.AN618_05340"/>
<dbReference type="InterPro" id="IPR014196">
    <property type="entry name" value="SpoIIM"/>
</dbReference>
<dbReference type="Pfam" id="PF01944">
    <property type="entry name" value="SpoIIM"/>
    <property type="match status" value="1"/>
</dbReference>
<feature type="transmembrane region" description="Helical" evidence="1">
    <location>
        <begin position="110"/>
        <end position="131"/>
    </location>
</feature>
<keyword evidence="1" id="KW-1133">Transmembrane helix</keyword>
<gene>
    <name evidence="2" type="primary">spoIIM</name>
    <name evidence="2" type="ORF">AN618_05340</name>
</gene>
<dbReference type="FunCoup" id="A0A140LC67">
    <property type="interactions" value="12"/>
</dbReference>
<feature type="transmembrane region" description="Helical" evidence="1">
    <location>
        <begin position="169"/>
        <end position="192"/>
    </location>
</feature>
<protein>
    <submittedName>
        <fullName evidence="2">Stage II sporulation protein M</fullName>
    </submittedName>
</protein>
<reference evidence="2 3" key="1">
    <citation type="submission" date="2015-12" db="EMBL/GenBank/DDBJ databases">
        <title>Draft genome sequnece of Fervidicola ferrireducens strain Y170.</title>
        <authorList>
            <person name="Patel B.K."/>
        </authorList>
    </citation>
    <scope>NUCLEOTIDE SEQUENCE [LARGE SCALE GENOMIC DNA]</scope>
    <source>
        <strain evidence="2 3">Y170</strain>
    </source>
</reference>
<evidence type="ECO:0000256" key="1">
    <source>
        <dbReference type="SAM" id="Phobius"/>
    </source>
</evidence>
<comment type="caution">
    <text evidence="2">The sequence shown here is derived from an EMBL/GenBank/DDBJ whole genome shotgun (WGS) entry which is preliminary data.</text>
</comment>
<dbReference type="EMBL" id="LOED01000004">
    <property type="protein sequence ID" value="KXG78142.1"/>
    <property type="molecule type" value="Genomic_DNA"/>
</dbReference>
<evidence type="ECO:0000313" key="2">
    <source>
        <dbReference type="EMBL" id="KXG78142.1"/>
    </source>
</evidence>
<feature type="transmembrane region" description="Helical" evidence="1">
    <location>
        <begin position="81"/>
        <end position="103"/>
    </location>
</feature>